<sequence length="433" mass="47587">MKPWADVAPVTKENILATTTTTATALKSPTVHAHKFYPNTPTSASMLVTAYLGETVQFECQSQGHPQPRITWVLPDREMVHSSGPTHGNPENMVSVLPNGTLHMKSVSHMDRGIYKCIASNAAGADTISVRLTIVALPPIIQQPRNENITVPEGSTAYLNCTARGVPPPAIGWITPDGMQLRPSQFINGRNLFVFPNGTLYVRSLSPTDAGRYECSVTNVVGTAWRAIILTVRKSIIYSRAKITFSSPQKTDVVYGGRLHLDCIASGNPEPRIIWRTPSKKLYFIHDNGTLVIEKVQRFDGGNYICLARNSAGQDRKVARVEILVSPPTINGLIGTTNSMRVSSVRDQRKLIDCETTGTPVPRVMWVLPENVVLPAPYYGSRMTVHRNGTLDIRSVRMTDAGQLACIARNEGGETKLVVQYYSSKAWYGINVM</sequence>
<dbReference type="FunFam" id="2.60.40.10:FF:000076">
    <property type="entry name" value="Leucine-rich repeat and Ig domain-containing 4"/>
    <property type="match status" value="1"/>
</dbReference>
<evidence type="ECO:0000256" key="8">
    <source>
        <dbReference type="ARBA" id="ARBA00023157"/>
    </source>
</evidence>
<dbReference type="SMART" id="SM00409">
    <property type="entry name" value="IG"/>
    <property type="match status" value="4"/>
</dbReference>
<dbReference type="Ensembl" id="ENSSANT00000009072.1">
    <property type="protein sequence ID" value="ENSSANP00000008448.1"/>
    <property type="gene ID" value="ENSSANG00000004790.1"/>
</dbReference>
<evidence type="ECO:0000256" key="3">
    <source>
        <dbReference type="ARBA" id="ARBA00022692"/>
    </source>
</evidence>
<evidence type="ECO:0000256" key="5">
    <source>
        <dbReference type="ARBA" id="ARBA00022737"/>
    </source>
</evidence>
<feature type="domain" description="Ig-like" evidence="10">
    <location>
        <begin position="241"/>
        <end position="319"/>
    </location>
</feature>
<feature type="domain" description="Ig-like" evidence="10">
    <location>
        <begin position="41"/>
        <end position="133"/>
    </location>
</feature>
<dbReference type="Proteomes" id="UP000472260">
    <property type="component" value="Unassembled WGS sequence"/>
</dbReference>
<keyword evidence="5" id="KW-0677">Repeat</keyword>
<keyword evidence="8" id="KW-1015">Disulfide bond</keyword>
<keyword evidence="3" id="KW-0812">Transmembrane</keyword>
<dbReference type="InterPro" id="IPR036179">
    <property type="entry name" value="Ig-like_dom_sf"/>
</dbReference>
<dbReference type="SUPFAM" id="SSF48726">
    <property type="entry name" value="Immunoglobulin"/>
    <property type="match status" value="4"/>
</dbReference>
<protein>
    <submittedName>
        <fullName evidence="11">Immunoglobulin superfamily member 10-like</fullName>
    </submittedName>
</protein>
<feature type="domain" description="Ig-like" evidence="10">
    <location>
        <begin position="328"/>
        <end position="420"/>
    </location>
</feature>
<evidence type="ECO:0000256" key="7">
    <source>
        <dbReference type="ARBA" id="ARBA00023136"/>
    </source>
</evidence>
<evidence type="ECO:0000256" key="2">
    <source>
        <dbReference type="ARBA" id="ARBA00022614"/>
    </source>
</evidence>
<dbReference type="PANTHER" id="PTHR12231:SF253">
    <property type="entry name" value="DPR-INTERACTING PROTEIN ETA, ISOFORM B-RELATED"/>
    <property type="match status" value="1"/>
</dbReference>
<organism evidence="11 12">
    <name type="scientific">Sinocyclocheilus anshuiensis</name>
    <dbReference type="NCBI Taxonomy" id="1608454"/>
    <lineage>
        <taxon>Eukaryota</taxon>
        <taxon>Metazoa</taxon>
        <taxon>Chordata</taxon>
        <taxon>Craniata</taxon>
        <taxon>Vertebrata</taxon>
        <taxon>Euteleostomi</taxon>
        <taxon>Actinopterygii</taxon>
        <taxon>Neopterygii</taxon>
        <taxon>Teleostei</taxon>
        <taxon>Ostariophysi</taxon>
        <taxon>Cypriniformes</taxon>
        <taxon>Cyprinidae</taxon>
        <taxon>Cyprininae</taxon>
        <taxon>Sinocyclocheilus</taxon>
    </lineage>
</organism>
<evidence type="ECO:0000256" key="4">
    <source>
        <dbReference type="ARBA" id="ARBA00022729"/>
    </source>
</evidence>
<dbReference type="InterPro" id="IPR013098">
    <property type="entry name" value="Ig_I-set"/>
</dbReference>
<dbReference type="InterPro" id="IPR003598">
    <property type="entry name" value="Ig_sub2"/>
</dbReference>
<comment type="subcellular location">
    <subcellularLocation>
        <location evidence="1">Membrane</location>
        <topology evidence="1">Single-pass membrane protein</topology>
    </subcellularLocation>
</comment>
<feature type="domain" description="Ig-like" evidence="10">
    <location>
        <begin position="138"/>
        <end position="231"/>
    </location>
</feature>
<evidence type="ECO:0000256" key="6">
    <source>
        <dbReference type="ARBA" id="ARBA00022989"/>
    </source>
</evidence>
<reference evidence="11" key="1">
    <citation type="submission" date="2025-08" db="UniProtKB">
        <authorList>
            <consortium name="Ensembl"/>
        </authorList>
    </citation>
    <scope>IDENTIFICATION</scope>
</reference>
<dbReference type="PROSITE" id="PS50835">
    <property type="entry name" value="IG_LIKE"/>
    <property type="match status" value="4"/>
</dbReference>
<evidence type="ECO:0000259" key="10">
    <source>
        <dbReference type="PROSITE" id="PS50835"/>
    </source>
</evidence>
<keyword evidence="7" id="KW-0472">Membrane</keyword>
<keyword evidence="2" id="KW-0433">Leucine-rich repeat</keyword>
<reference evidence="11" key="2">
    <citation type="submission" date="2025-09" db="UniProtKB">
        <authorList>
            <consortium name="Ensembl"/>
        </authorList>
    </citation>
    <scope>IDENTIFICATION</scope>
</reference>
<proteinExistence type="predicted"/>
<keyword evidence="6" id="KW-1133">Transmembrane helix</keyword>
<gene>
    <name evidence="11" type="primary">LOC107654738</name>
</gene>
<evidence type="ECO:0000256" key="1">
    <source>
        <dbReference type="ARBA" id="ARBA00004167"/>
    </source>
</evidence>
<keyword evidence="9" id="KW-0393">Immunoglobulin domain</keyword>
<dbReference type="InterPro" id="IPR013783">
    <property type="entry name" value="Ig-like_fold"/>
</dbReference>
<dbReference type="Gene3D" id="2.60.40.10">
    <property type="entry name" value="Immunoglobulins"/>
    <property type="match status" value="4"/>
</dbReference>
<dbReference type="PANTHER" id="PTHR12231">
    <property type="entry name" value="CTX-RELATED TYPE I TRANSMEMBRANE PROTEIN"/>
    <property type="match status" value="1"/>
</dbReference>
<dbReference type="InterPro" id="IPR051170">
    <property type="entry name" value="Neural/epithelial_adhesion"/>
</dbReference>
<dbReference type="InterPro" id="IPR007110">
    <property type="entry name" value="Ig-like_dom"/>
</dbReference>
<keyword evidence="12" id="KW-1185">Reference proteome</keyword>
<dbReference type="InterPro" id="IPR003599">
    <property type="entry name" value="Ig_sub"/>
</dbReference>
<accession>A0A671KSD2</accession>
<evidence type="ECO:0000313" key="11">
    <source>
        <dbReference type="Ensembl" id="ENSSANP00000008448.1"/>
    </source>
</evidence>
<dbReference type="Pfam" id="PF07679">
    <property type="entry name" value="I-set"/>
    <property type="match status" value="3"/>
</dbReference>
<keyword evidence="4" id="KW-0732">Signal</keyword>
<dbReference type="Pfam" id="PF13927">
    <property type="entry name" value="Ig_3"/>
    <property type="match status" value="1"/>
</dbReference>
<name>A0A671KSD2_9TELE</name>
<dbReference type="SMART" id="SM00408">
    <property type="entry name" value="IGc2"/>
    <property type="match status" value="4"/>
</dbReference>
<evidence type="ECO:0000256" key="9">
    <source>
        <dbReference type="ARBA" id="ARBA00023319"/>
    </source>
</evidence>
<dbReference type="GO" id="GO:0016020">
    <property type="term" value="C:membrane"/>
    <property type="evidence" value="ECO:0007669"/>
    <property type="project" value="UniProtKB-SubCell"/>
</dbReference>
<evidence type="ECO:0000313" key="12">
    <source>
        <dbReference type="Proteomes" id="UP000472260"/>
    </source>
</evidence>
<dbReference type="AlphaFoldDB" id="A0A671KSD2"/>
<dbReference type="FunFam" id="2.60.40.10:FF:000621">
    <property type="entry name" value="Immunoglobulin superfamily member 10"/>
    <property type="match status" value="1"/>
</dbReference>